<comment type="caution">
    <text evidence="1">The sequence shown here is derived from an EMBL/GenBank/DDBJ whole genome shotgun (WGS) entry which is preliminary data.</text>
</comment>
<dbReference type="AlphaFoldDB" id="A0A7Z8E1L0"/>
<organism evidence="1 2">
    <name type="scientific">Staphylococcus capitis</name>
    <dbReference type="NCBI Taxonomy" id="29388"/>
    <lineage>
        <taxon>Bacteria</taxon>
        <taxon>Bacillati</taxon>
        <taxon>Bacillota</taxon>
        <taxon>Bacilli</taxon>
        <taxon>Bacillales</taxon>
        <taxon>Staphylococcaceae</taxon>
        <taxon>Staphylococcus</taxon>
    </lineage>
</organism>
<dbReference type="InterPro" id="IPR007325">
    <property type="entry name" value="KFase/CYL"/>
</dbReference>
<dbReference type="GO" id="GO:0004061">
    <property type="term" value="F:arylformamidase activity"/>
    <property type="evidence" value="ECO:0007669"/>
    <property type="project" value="InterPro"/>
</dbReference>
<dbReference type="Proteomes" id="UP000291949">
    <property type="component" value="Unassembled WGS sequence"/>
</dbReference>
<dbReference type="GO" id="GO:0019441">
    <property type="term" value="P:L-tryptophan catabolic process to kynurenine"/>
    <property type="evidence" value="ECO:0007669"/>
    <property type="project" value="InterPro"/>
</dbReference>
<dbReference type="InterPro" id="IPR037175">
    <property type="entry name" value="KFase_sf"/>
</dbReference>
<name>A0A7Z8E1L0_STACP</name>
<dbReference type="PANTHER" id="PTHR31118">
    <property type="entry name" value="CYCLASE-LIKE PROTEIN 2"/>
    <property type="match status" value="1"/>
</dbReference>
<evidence type="ECO:0000313" key="1">
    <source>
        <dbReference type="EMBL" id="TBW68513.1"/>
    </source>
</evidence>
<gene>
    <name evidence="1" type="ORF">EQ811_15450</name>
</gene>
<sequence>MTTYPLWEPLHQLKSAQWVDLTHTFDPDIPRFSEFEKGQVDTLSTVKEHGFYVQRWNIVTQYGTHIDAPIHFVEGKRYLEDLDLKELVLPLIVLDFSKEAADNNDFVVTRAHLEAWEAKH</sequence>
<proteinExistence type="predicted"/>
<evidence type="ECO:0000313" key="2">
    <source>
        <dbReference type="Proteomes" id="UP000291949"/>
    </source>
</evidence>
<accession>A0A7Z8E1L0</accession>
<feature type="non-terminal residue" evidence="1">
    <location>
        <position position="120"/>
    </location>
</feature>
<dbReference type="PANTHER" id="PTHR31118:SF12">
    <property type="entry name" value="CYCLASE-LIKE PROTEIN 2"/>
    <property type="match status" value="1"/>
</dbReference>
<dbReference type="SUPFAM" id="SSF102198">
    <property type="entry name" value="Putative cyclase"/>
    <property type="match status" value="1"/>
</dbReference>
<reference evidence="1 2" key="1">
    <citation type="journal article" date="2019" name="Sci. Transl. Med.">
        <title>Quorum sensing between bacterial species on the skin protects against epidermal injury in atopic dermatitis.</title>
        <authorList>
            <person name="Williams M.R."/>
        </authorList>
    </citation>
    <scope>NUCLEOTIDE SEQUENCE [LARGE SCALE GENOMIC DNA]</scope>
    <source>
        <strain evidence="1 2">H8</strain>
    </source>
</reference>
<dbReference type="RefSeq" id="WP_196211674.1">
    <property type="nucleotide sequence ID" value="NZ_SCHC01000550.1"/>
</dbReference>
<dbReference type="Gene3D" id="3.50.30.50">
    <property type="entry name" value="Putative cyclase"/>
    <property type="match status" value="1"/>
</dbReference>
<dbReference type="EMBL" id="SCHC01000550">
    <property type="protein sequence ID" value="TBW68513.1"/>
    <property type="molecule type" value="Genomic_DNA"/>
</dbReference>
<protein>
    <submittedName>
        <fullName evidence="1">Cyclase family protein</fullName>
    </submittedName>
</protein>
<dbReference type="Pfam" id="PF04199">
    <property type="entry name" value="Cyclase"/>
    <property type="match status" value="1"/>
</dbReference>